<dbReference type="GO" id="GO:0008417">
    <property type="term" value="F:fucosyltransferase activity"/>
    <property type="evidence" value="ECO:0007669"/>
    <property type="project" value="InterPro"/>
</dbReference>
<dbReference type="Pfam" id="PF00852">
    <property type="entry name" value="Glyco_transf_10"/>
    <property type="match status" value="1"/>
</dbReference>
<evidence type="ECO:0000256" key="5">
    <source>
        <dbReference type="ARBA" id="ARBA00022679"/>
    </source>
</evidence>
<gene>
    <name evidence="16" type="ORF">B5V51_9502</name>
</gene>
<evidence type="ECO:0000256" key="9">
    <source>
        <dbReference type="ARBA" id="ARBA00023034"/>
    </source>
</evidence>
<dbReference type="GO" id="GO:0032580">
    <property type="term" value="C:Golgi cisterna membrane"/>
    <property type="evidence" value="ECO:0007669"/>
    <property type="project" value="UniProtKB-SubCell"/>
</dbReference>
<dbReference type="InterPro" id="IPR055270">
    <property type="entry name" value="Glyco_tran_10_C"/>
</dbReference>
<reference evidence="16" key="1">
    <citation type="submission" date="2017-09" db="EMBL/GenBank/DDBJ databases">
        <title>Contemporary evolution of a Lepidopteran species, Heliothis virescens, in response to modern agricultural practices.</title>
        <authorList>
            <person name="Fritz M.L."/>
            <person name="Deyonke A.M."/>
            <person name="Papanicolaou A."/>
            <person name="Micinski S."/>
            <person name="Westbrook J."/>
            <person name="Gould F."/>
        </authorList>
    </citation>
    <scope>NUCLEOTIDE SEQUENCE [LARGE SCALE GENOMIC DNA]</scope>
    <source>
        <strain evidence="16">HvINT-</strain>
        <tissue evidence="16">Whole body</tissue>
    </source>
</reference>
<dbReference type="UniPathway" id="UPA00378"/>
<dbReference type="SUPFAM" id="SSF53756">
    <property type="entry name" value="UDP-Glycosyltransferase/glycogen phosphorylase"/>
    <property type="match status" value="1"/>
</dbReference>
<feature type="signal peptide" evidence="13">
    <location>
        <begin position="1"/>
        <end position="18"/>
    </location>
</feature>
<dbReference type="Pfam" id="PF17039">
    <property type="entry name" value="Glyco_tran_10_N"/>
    <property type="match status" value="1"/>
</dbReference>
<organism evidence="16">
    <name type="scientific">Heliothis virescens</name>
    <name type="common">Tobacco budworm moth</name>
    <dbReference type="NCBI Taxonomy" id="7102"/>
    <lineage>
        <taxon>Eukaryota</taxon>
        <taxon>Metazoa</taxon>
        <taxon>Ecdysozoa</taxon>
        <taxon>Arthropoda</taxon>
        <taxon>Hexapoda</taxon>
        <taxon>Insecta</taxon>
        <taxon>Pterygota</taxon>
        <taxon>Neoptera</taxon>
        <taxon>Endopterygota</taxon>
        <taxon>Lepidoptera</taxon>
        <taxon>Glossata</taxon>
        <taxon>Ditrysia</taxon>
        <taxon>Noctuoidea</taxon>
        <taxon>Noctuidae</taxon>
        <taxon>Heliothinae</taxon>
        <taxon>Heliothis</taxon>
    </lineage>
</organism>
<dbReference type="InterPro" id="IPR001503">
    <property type="entry name" value="Glyco_trans_10"/>
</dbReference>
<keyword evidence="7" id="KW-0735">Signal-anchor</keyword>
<proteinExistence type="inferred from homology"/>
<evidence type="ECO:0000256" key="7">
    <source>
        <dbReference type="ARBA" id="ARBA00022968"/>
    </source>
</evidence>
<dbReference type="STRING" id="7102.A0A2A4J121"/>
<name>A0A2A4J121_HELVI</name>
<keyword evidence="4 12" id="KW-0328">Glycosyltransferase</keyword>
<evidence type="ECO:0000256" key="6">
    <source>
        <dbReference type="ARBA" id="ARBA00022692"/>
    </source>
</evidence>
<feature type="chain" id="PRO_5013127996" description="Fucosyltransferase" evidence="13">
    <location>
        <begin position="19"/>
        <end position="489"/>
    </location>
</feature>
<dbReference type="InterPro" id="IPR031481">
    <property type="entry name" value="Glyco_tran_10_N"/>
</dbReference>
<keyword evidence="11" id="KW-0325">Glycoprotein</keyword>
<keyword evidence="9 12" id="KW-0333">Golgi apparatus</keyword>
<dbReference type="AlphaFoldDB" id="A0A2A4J121"/>
<evidence type="ECO:0000259" key="15">
    <source>
        <dbReference type="Pfam" id="PF17039"/>
    </source>
</evidence>
<evidence type="ECO:0000256" key="13">
    <source>
        <dbReference type="SAM" id="SignalP"/>
    </source>
</evidence>
<comment type="subcellular location">
    <subcellularLocation>
        <location evidence="1 12">Golgi apparatus</location>
        <location evidence="1 12">Golgi stack membrane</location>
        <topology evidence="1 12">Single-pass type II membrane protein</topology>
    </subcellularLocation>
</comment>
<comment type="pathway">
    <text evidence="2">Protein modification; protein glycosylation.</text>
</comment>
<evidence type="ECO:0000256" key="10">
    <source>
        <dbReference type="ARBA" id="ARBA00023136"/>
    </source>
</evidence>
<accession>A0A2A4J121</accession>
<dbReference type="Gene3D" id="3.40.50.11660">
    <property type="entry name" value="Glycosyl transferase family 10, C-terminal domain"/>
    <property type="match status" value="1"/>
</dbReference>
<dbReference type="PANTHER" id="PTHR48438:SF1">
    <property type="entry name" value="ALPHA-(1,3)-FUCOSYLTRANSFERASE C-RELATED"/>
    <property type="match status" value="1"/>
</dbReference>
<keyword evidence="6 12" id="KW-0812">Transmembrane</keyword>
<evidence type="ECO:0000313" key="16">
    <source>
        <dbReference type="EMBL" id="PCG65224.1"/>
    </source>
</evidence>
<protein>
    <recommendedName>
        <fullName evidence="12">Fucosyltransferase</fullName>
        <ecNumber evidence="12">2.4.1.-</ecNumber>
    </recommendedName>
</protein>
<comment type="similarity">
    <text evidence="3 12">Belongs to the glycosyltransferase 10 family.</text>
</comment>
<keyword evidence="10" id="KW-0472">Membrane</keyword>
<keyword evidence="13" id="KW-0732">Signal</keyword>
<evidence type="ECO:0000256" key="2">
    <source>
        <dbReference type="ARBA" id="ARBA00004922"/>
    </source>
</evidence>
<sequence length="489" mass="56788">MRSIKIFFLVSCTSFTFSLLWVQLATRADQPAVTETLIQEAIENVGQDFRYINVYRKPTAVPEDFKYILLWTSKDIYPFNYFRGGQKAFLDGNCSMVKCYVTSDRKFFGGDLTKFDVIAFNGRKMRTSDLPHSRSYHQRYMYVNLESADNFPVCAEQYDSFFNWTMTYRLDSDIPYPYLMVRDSKGEIVGPSRKMRWKENMESVDDEYAGRITNKTKAAAWIVSNCYTKSGRNGYMIALAKALKHYGLTVDVYGKCGTMKCPREGLGNCKSLLRNDYFFYLSLENSLSEDYVTEKVLTAFESDVVPIVYSGADYSRFLPPGSYIDGRKQPVVELAAKIYKLMHSPKEYLRYFRWKPHYTYNKSFAIKKAACHLPFLRLMRSIKFFCLVSCTSFAFSLLWVQLATRPDQPAVTETLIQEAIENIRQDFRSYLPEALPKDFKYILLWTRNDYAPFYYFRDGQKAFLDNNCSSQPITSLCVRSSTTHSSIGR</sequence>
<feature type="domain" description="Fucosyltransferase C-terminal" evidence="14">
    <location>
        <begin position="213"/>
        <end position="372"/>
    </location>
</feature>
<evidence type="ECO:0000256" key="4">
    <source>
        <dbReference type="ARBA" id="ARBA00022676"/>
    </source>
</evidence>
<dbReference type="EMBL" id="NWSH01004327">
    <property type="protein sequence ID" value="PCG65224.1"/>
    <property type="molecule type" value="Genomic_DNA"/>
</dbReference>
<dbReference type="PANTHER" id="PTHR48438">
    <property type="entry name" value="ALPHA-(1,3)-FUCOSYLTRANSFERASE C-RELATED"/>
    <property type="match status" value="1"/>
</dbReference>
<comment type="caution">
    <text evidence="16">The sequence shown here is derived from an EMBL/GenBank/DDBJ whole genome shotgun (WGS) entry which is preliminary data.</text>
</comment>
<evidence type="ECO:0000256" key="3">
    <source>
        <dbReference type="ARBA" id="ARBA00008919"/>
    </source>
</evidence>
<dbReference type="InterPro" id="IPR038577">
    <property type="entry name" value="GT10-like_C_sf"/>
</dbReference>
<dbReference type="EC" id="2.4.1.-" evidence="12"/>
<feature type="domain" description="Fucosyltransferase N-terminal" evidence="15">
    <location>
        <begin position="66"/>
        <end position="178"/>
    </location>
</feature>
<keyword evidence="8" id="KW-1133">Transmembrane helix</keyword>
<evidence type="ECO:0000259" key="14">
    <source>
        <dbReference type="Pfam" id="PF00852"/>
    </source>
</evidence>
<evidence type="ECO:0000256" key="11">
    <source>
        <dbReference type="ARBA" id="ARBA00023180"/>
    </source>
</evidence>
<evidence type="ECO:0000256" key="12">
    <source>
        <dbReference type="RuleBase" id="RU003832"/>
    </source>
</evidence>
<evidence type="ECO:0000256" key="1">
    <source>
        <dbReference type="ARBA" id="ARBA00004447"/>
    </source>
</evidence>
<keyword evidence="5 12" id="KW-0808">Transferase</keyword>
<evidence type="ECO:0000256" key="8">
    <source>
        <dbReference type="ARBA" id="ARBA00022989"/>
    </source>
</evidence>